<feature type="transmembrane region" description="Helical" evidence="7">
    <location>
        <begin position="274"/>
        <end position="293"/>
    </location>
</feature>
<proteinExistence type="predicted"/>
<protein>
    <submittedName>
        <fullName evidence="9">Major facilitator superfamily MFS_1</fullName>
    </submittedName>
</protein>
<evidence type="ECO:0000256" key="6">
    <source>
        <dbReference type="ARBA" id="ARBA00023136"/>
    </source>
</evidence>
<reference evidence="9" key="1">
    <citation type="submission" date="2021-05" db="EMBL/GenBank/DDBJ databases">
        <authorList>
            <person name="Arsene-Ploetze F."/>
        </authorList>
    </citation>
    <scope>NUCLEOTIDE SEQUENCE</scope>
    <source>
        <strain evidence="9">DSM 42138</strain>
    </source>
</reference>
<dbReference type="Gene3D" id="1.20.1250.20">
    <property type="entry name" value="MFS general substrate transporter like domains"/>
    <property type="match status" value="1"/>
</dbReference>
<evidence type="ECO:0000256" key="2">
    <source>
        <dbReference type="ARBA" id="ARBA00022448"/>
    </source>
</evidence>
<evidence type="ECO:0000256" key="4">
    <source>
        <dbReference type="ARBA" id="ARBA00022692"/>
    </source>
</evidence>
<dbReference type="GO" id="GO:0022857">
    <property type="term" value="F:transmembrane transporter activity"/>
    <property type="evidence" value="ECO:0007669"/>
    <property type="project" value="InterPro"/>
</dbReference>
<evidence type="ECO:0000313" key="9">
    <source>
        <dbReference type="EMBL" id="CAG6397137.1"/>
    </source>
</evidence>
<feature type="transmembrane region" description="Helical" evidence="7">
    <location>
        <begin position="372"/>
        <end position="392"/>
    </location>
</feature>
<dbReference type="AlphaFoldDB" id="A0A9W4DSX6"/>
<feature type="transmembrane region" description="Helical" evidence="7">
    <location>
        <begin position="120"/>
        <end position="141"/>
    </location>
</feature>
<evidence type="ECO:0000256" key="5">
    <source>
        <dbReference type="ARBA" id="ARBA00022989"/>
    </source>
</evidence>
<dbReference type="GO" id="GO:0005886">
    <property type="term" value="C:plasma membrane"/>
    <property type="evidence" value="ECO:0007669"/>
    <property type="project" value="UniProtKB-SubCell"/>
</dbReference>
<comment type="subcellular location">
    <subcellularLocation>
        <location evidence="1">Cell membrane</location>
        <topology evidence="1">Multi-pass membrane protein</topology>
    </subcellularLocation>
</comment>
<gene>
    <name evidence="9" type="ORF">SCOCK_50186</name>
</gene>
<dbReference type="InterPro" id="IPR010290">
    <property type="entry name" value="TM_effector"/>
</dbReference>
<keyword evidence="6 7" id="KW-0472">Membrane</keyword>
<dbReference type="PROSITE" id="PS50850">
    <property type="entry name" value="MFS"/>
    <property type="match status" value="1"/>
</dbReference>
<evidence type="ECO:0000256" key="1">
    <source>
        <dbReference type="ARBA" id="ARBA00004651"/>
    </source>
</evidence>
<evidence type="ECO:0000259" key="8">
    <source>
        <dbReference type="PROSITE" id="PS50850"/>
    </source>
</evidence>
<organism evidence="9 10">
    <name type="scientific">Actinacidiphila cocklensis</name>
    <dbReference type="NCBI Taxonomy" id="887465"/>
    <lineage>
        <taxon>Bacteria</taxon>
        <taxon>Bacillati</taxon>
        <taxon>Actinomycetota</taxon>
        <taxon>Actinomycetes</taxon>
        <taxon>Kitasatosporales</taxon>
        <taxon>Streptomycetaceae</taxon>
        <taxon>Actinacidiphila</taxon>
    </lineage>
</organism>
<keyword evidence="3" id="KW-1003">Cell membrane</keyword>
<evidence type="ECO:0000313" key="10">
    <source>
        <dbReference type="Proteomes" id="UP001152519"/>
    </source>
</evidence>
<feature type="transmembrane region" description="Helical" evidence="7">
    <location>
        <begin position="91"/>
        <end position="114"/>
    </location>
</feature>
<dbReference type="EMBL" id="CAJSLV010000081">
    <property type="protein sequence ID" value="CAG6397137.1"/>
    <property type="molecule type" value="Genomic_DNA"/>
</dbReference>
<sequence>MTNEAVESEPATTSHRFSLWRNRDFMLLWSGQTISDVGSAVTQLAIPLAAVVLLKATTLQIGILSAMATLPFLLVSLPAGAIVDRRAKHRLMMWCDIGRMLLVGSVPLVTIPGLGLHLTYVHLLVVALLNGILTVFFDVSYHSYLPVLLEREELIDGNSKLGTTGSFAQFAGPSIGGALIALLGTARAIATDAFSYGLSALSLSLIRRPEPAPEPRAEGRKLRHEIAEGLSFVLRHPILRKVIAATATSNFSSSISMAMSMVFLVRVLQVKPGYVGLIWSLTAIGGMVGGMTAGKLSKRFGSARLIWIAPLFLGLPVLLQPLAQPGWGVILYAVSYFFFSFYAIVYNIAAISYRQAITPPELLGRMTASFRFIVWGTLPIGAALGGVLGSQLGVRQTIWIGVSGIWLSGFWVLFSPLRRMRDIPSSSEEADSESMEAELVQ</sequence>
<accession>A0A9W4DSX6</accession>
<keyword evidence="5 7" id="KW-1133">Transmembrane helix</keyword>
<comment type="caution">
    <text evidence="9">The sequence shown here is derived from an EMBL/GenBank/DDBJ whole genome shotgun (WGS) entry which is preliminary data.</text>
</comment>
<keyword evidence="2" id="KW-0813">Transport</keyword>
<dbReference type="PANTHER" id="PTHR23513">
    <property type="entry name" value="INTEGRAL MEMBRANE EFFLUX PROTEIN-RELATED"/>
    <property type="match status" value="1"/>
</dbReference>
<feature type="transmembrane region" description="Helical" evidence="7">
    <location>
        <begin position="26"/>
        <end position="53"/>
    </location>
</feature>
<dbReference type="Proteomes" id="UP001152519">
    <property type="component" value="Unassembled WGS sequence"/>
</dbReference>
<dbReference type="InterPro" id="IPR036259">
    <property type="entry name" value="MFS_trans_sf"/>
</dbReference>
<dbReference type="Pfam" id="PF05977">
    <property type="entry name" value="MFS_3"/>
    <property type="match status" value="1"/>
</dbReference>
<keyword evidence="10" id="KW-1185">Reference proteome</keyword>
<evidence type="ECO:0000256" key="7">
    <source>
        <dbReference type="SAM" id="Phobius"/>
    </source>
</evidence>
<feature type="transmembrane region" description="Helical" evidence="7">
    <location>
        <begin position="398"/>
        <end position="417"/>
    </location>
</feature>
<name>A0A9W4DSX6_9ACTN</name>
<feature type="transmembrane region" description="Helical" evidence="7">
    <location>
        <begin position="305"/>
        <end position="323"/>
    </location>
</feature>
<dbReference type="CDD" id="cd06173">
    <property type="entry name" value="MFS_MefA_like"/>
    <property type="match status" value="1"/>
</dbReference>
<dbReference type="SUPFAM" id="SSF103473">
    <property type="entry name" value="MFS general substrate transporter"/>
    <property type="match status" value="1"/>
</dbReference>
<feature type="transmembrane region" description="Helical" evidence="7">
    <location>
        <begin position="59"/>
        <end position="79"/>
    </location>
</feature>
<feature type="domain" description="Major facilitator superfamily (MFS) profile" evidence="8">
    <location>
        <begin position="238"/>
        <end position="441"/>
    </location>
</feature>
<feature type="transmembrane region" description="Helical" evidence="7">
    <location>
        <begin position="329"/>
        <end position="351"/>
    </location>
</feature>
<dbReference type="PANTHER" id="PTHR23513:SF6">
    <property type="entry name" value="MAJOR FACILITATOR SUPERFAMILY ASSOCIATED DOMAIN-CONTAINING PROTEIN"/>
    <property type="match status" value="1"/>
</dbReference>
<dbReference type="RefSeq" id="WP_251496646.1">
    <property type="nucleotide sequence ID" value="NZ_CAJSLV010000081.1"/>
</dbReference>
<keyword evidence="4 7" id="KW-0812">Transmembrane</keyword>
<dbReference type="InterPro" id="IPR020846">
    <property type="entry name" value="MFS_dom"/>
</dbReference>
<evidence type="ECO:0000256" key="3">
    <source>
        <dbReference type="ARBA" id="ARBA00022475"/>
    </source>
</evidence>
<feature type="transmembrane region" description="Helical" evidence="7">
    <location>
        <begin position="242"/>
        <end position="268"/>
    </location>
</feature>